<evidence type="ECO:0000256" key="1">
    <source>
        <dbReference type="SAM" id="MobiDB-lite"/>
    </source>
</evidence>
<dbReference type="InterPro" id="IPR059177">
    <property type="entry name" value="GH29D-like_dom"/>
</dbReference>
<dbReference type="AlphaFoldDB" id="A0A084SU47"/>
<feature type="domain" description="GH29D-like beta-sandwich" evidence="3">
    <location>
        <begin position="132"/>
        <end position="172"/>
    </location>
</feature>
<dbReference type="Gene3D" id="3.30.1920.20">
    <property type="match status" value="1"/>
</dbReference>
<evidence type="ECO:0000313" key="4">
    <source>
        <dbReference type="EMBL" id="KFA91982.1"/>
    </source>
</evidence>
<dbReference type="Pfam" id="PF13290">
    <property type="entry name" value="CHB_HEX_C_1"/>
    <property type="match status" value="2"/>
</dbReference>
<protein>
    <recommendedName>
        <fullName evidence="3">GH29D-like beta-sandwich domain-containing protein</fullName>
    </recommendedName>
</protein>
<evidence type="ECO:0000259" key="3">
    <source>
        <dbReference type="Pfam" id="PF13290"/>
    </source>
</evidence>
<name>A0A084SU47_9BACT</name>
<feature type="domain" description="GH29D-like beta-sandwich" evidence="3">
    <location>
        <begin position="46"/>
        <end position="116"/>
    </location>
</feature>
<feature type="compositionally biased region" description="Pro residues" evidence="1">
    <location>
        <begin position="27"/>
        <end position="38"/>
    </location>
</feature>
<comment type="caution">
    <text evidence="4">The sequence shown here is derived from an EMBL/GenBank/DDBJ whole genome shotgun (WGS) entry which is preliminary data.</text>
</comment>
<dbReference type="Proteomes" id="UP000028547">
    <property type="component" value="Unassembled WGS sequence"/>
</dbReference>
<organism evidence="4 5">
    <name type="scientific">Archangium violaceum Cb vi76</name>
    <dbReference type="NCBI Taxonomy" id="1406225"/>
    <lineage>
        <taxon>Bacteria</taxon>
        <taxon>Pseudomonadati</taxon>
        <taxon>Myxococcota</taxon>
        <taxon>Myxococcia</taxon>
        <taxon>Myxococcales</taxon>
        <taxon>Cystobacterineae</taxon>
        <taxon>Archangiaceae</taxon>
        <taxon>Archangium</taxon>
    </lineage>
</organism>
<feature type="signal peptide" evidence="2">
    <location>
        <begin position="1"/>
        <end position="23"/>
    </location>
</feature>
<sequence length="172" mass="17404">MPSTASWSSRLVLALLALQFASACDPTPTPPPPVPDTAPPSTRATPNGGTFKENVSVTLLCEDGTGSGCDATYYTTDGSTPSASSTRYSAPVVLSQNTPLKFFSVDKAGNAETVQTQSFVVDTAAPTTTATPAAGTYNAAQSVTLACDDGAGTGCAATYFTTDDSEPTTSSP</sequence>
<evidence type="ECO:0000256" key="2">
    <source>
        <dbReference type="SAM" id="SignalP"/>
    </source>
</evidence>
<accession>A0A084SU47</accession>
<gene>
    <name evidence="4" type="ORF">Q664_18285</name>
</gene>
<keyword evidence="2" id="KW-0732">Signal</keyword>
<feature type="chain" id="PRO_5001781787" description="GH29D-like beta-sandwich domain-containing protein" evidence="2">
    <location>
        <begin position="24"/>
        <end position="172"/>
    </location>
</feature>
<evidence type="ECO:0000313" key="5">
    <source>
        <dbReference type="Proteomes" id="UP000028547"/>
    </source>
</evidence>
<dbReference type="RefSeq" id="WP_043396607.1">
    <property type="nucleotide sequence ID" value="NZ_JPMI01000114.1"/>
</dbReference>
<dbReference type="EMBL" id="JPMI01000114">
    <property type="protein sequence ID" value="KFA91982.1"/>
    <property type="molecule type" value="Genomic_DNA"/>
</dbReference>
<reference evidence="4 5" key="1">
    <citation type="submission" date="2014-07" db="EMBL/GenBank/DDBJ databases">
        <title>Draft Genome Sequence of Gephyronic Acid Producer, Cystobacter violaceus Strain Cb vi76.</title>
        <authorList>
            <person name="Stevens D.C."/>
            <person name="Young J."/>
            <person name="Carmichael R."/>
            <person name="Tan J."/>
            <person name="Taylor R.E."/>
        </authorList>
    </citation>
    <scope>NUCLEOTIDE SEQUENCE [LARGE SCALE GENOMIC DNA]</scope>
    <source>
        <strain evidence="4 5">Cb vi76</strain>
    </source>
</reference>
<proteinExistence type="predicted"/>
<feature type="non-terminal residue" evidence="4">
    <location>
        <position position="172"/>
    </location>
</feature>
<feature type="region of interest" description="Disordered" evidence="1">
    <location>
        <begin position="24"/>
        <end position="50"/>
    </location>
</feature>